<name>A0A7X2PCZ2_9SPIO</name>
<comment type="caution">
    <text evidence="2">The sequence shown here is derived from an EMBL/GenBank/DDBJ whole genome shotgun (WGS) entry which is preliminary data.</text>
</comment>
<evidence type="ECO:0000313" key="2">
    <source>
        <dbReference type="EMBL" id="MSU06168.1"/>
    </source>
</evidence>
<dbReference type="SUPFAM" id="SSF48452">
    <property type="entry name" value="TPR-like"/>
    <property type="match status" value="1"/>
</dbReference>
<dbReference type="InterPro" id="IPR019734">
    <property type="entry name" value="TPR_rpt"/>
</dbReference>
<dbReference type="RefSeq" id="WP_154425143.1">
    <property type="nucleotide sequence ID" value="NZ_VUNN01000007.1"/>
</dbReference>
<proteinExistence type="predicted"/>
<gene>
    <name evidence="2" type="ORF">FYJ80_05175</name>
</gene>
<accession>A0A7X2PCZ2</accession>
<dbReference type="Gene3D" id="1.25.40.10">
    <property type="entry name" value="Tetratricopeptide repeat domain"/>
    <property type="match status" value="1"/>
</dbReference>
<protein>
    <submittedName>
        <fullName evidence="2">Tetratricopeptide repeat protein</fullName>
    </submittedName>
</protein>
<evidence type="ECO:0000256" key="1">
    <source>
        <dbReference type="PROSITE-ProRule" id="PRU00339"/>
    </source>
</evidence>
<organism evidence="2 3">
    <name type="scientific">Bullifex porci</name>
    <dbReference type="NCBI Taxonomy" id="2606638"/>
    <lineage>
        <taxon>Bacteria</taxon>
        <taxon>Pseudomonadati</taxon>
        <taxon>Spirochaetota</taxon>
        <taxon>Spirochaetia</taxon>
        <taxon>Spirochaetales</taxon>
        <taxon>Spirochaetaceae</taxon>
        <taxon>Bullifex</taxon>
    </lineage>
</organism>
<feature type="repeat" description="TPR" evidence="1">
    <location>
        <begin position="42"/>
        <end position="75"/>
    </location>
</feature>
<dbReference type="EMBL" id="VUNN01000007">
    <property type="protein sequence ID" value="MSU06168.1"/>
    <property type="molecule type" value="Genomic_DNA"/>
</dbReference>
<keyword evidence="1" id="KW-0802">TPR repeat</keyword>
<dbReference type="Proteomes" id="UP000460549">
    <property type="component" value="Unassembled WGS sequence"/>
</dbReference>
<dbReference type="Pfam" id="PF13181">
    <property type="entry name" value="TPR_8"/>
    <property type="match status" value="2"/>
</dbReference>
<feature type="repeat" description="TPR" evidence="1">
    <location>
        <begin position="109"/>
        <end position="142"/>
    </location>
</feature>
<evidence type="ECO:0000313" key="3">
    <source>
        <dbReference type="Proteomes" id="UP000460549"/>
    </source>
</evidence>
<dbReference type="AlphaFoldDB" id="A0A7X2PCZ2"/>
<dbReference type="PROSITE" id="PS50005">
    <property type="entry name" value="TPR"/>
    <property type="match status" value="2"/>
</dbReference>
<sequence>MKKYFSDIHALPSSQLGDEEDLTIDDENTTLALNAVDSKRSYENLFQLANCYVKQLRYKRALETINEVLEIKPNDLKALRVRAIRHLTTLQVAKALDDFTYLDNNGFSEDLSYQLGLSYFYLSRYEEALVYFEKCFTLSTDEMKVACIYWHTIAAWRCGRSPSLLKEFKIGMDIGHHVGYDAALKLYTGVLSEDVYLMLLADEPSDLEYSIFSYGYYAYLEKEKRSTEKDSVLNDILSRDSFWISFAYIAAYNDKFYSGRGR</sequence>
<keyword evidence="3" id="KW-1185">Reference proteome</keyword>
<dbReference type="InterPro" id="IPR011990">
    <property type="entry name" value="TPR-like_helical_dom_sf"/>
</dbReference>
<reference evidence="2 3" key="1">
    <citation type="submission" date="2019-08" db="EMBL/GenBank/DDBJ databases">
        <title>In-depth cultivation of the pig gut microbiome towards novel bacterial diversity and tailored functional studies.</title>
        <authorList>
            <person name="Wylensek D."/>
            <person name="Hitch T.C.A."/>
            <person name="Clavel T."/>
        </authorList>
    </citation>
    <scope>NUCLEOTIDE SEQUENCE [LARGE SCALE GENOMIC DNA]</scope>
    <source>
        <strain evidence="2 3">NM-380-WT-3C1</strain>
    </source>
</reference>
<dbReference type="SMART" id="SM00028">
    <property type="entry name" value="TPR"/>
    <property type="match status" value="2"/>
</dbReference>